<dbReference type="PANTHER" id="PTHR43792">
    <property type="entry name" value="GNAT FAMILY, PUTATIVE (AFU_ORTHOLOGUE AFUA_3G00765)-RELATED-RELATED"/>
    <property type="match status" value="1"/>
</dbReference>
<evidence type="ECO:0000259" key="1">
    <source>
        <dbReference type="PROSITE" id="PS51186"/>
    </source>
</evidence>
<comment type="caution">
    <text evidence="2">The sequence shown here is derived from an EMBL/GenBank/DDBJ whole genome shotgun (WGS) entry which is preliminary data.</text>
</comment>
<dbReference type="PROSITE" id="PS51186">
    <property type="entry name" value="GNAT"/>
    <property type="match status" value="1"/>
</dbReference>
<dbReference type="Proteomes" id="UP000077355">
    <property type="component" value="Unassembled WGS sequence"/>
</dbReference>
<keyword evidence="3" id="KW-1185">Reference proteome</keyword>
<accession>A0A162PY91</accession>
<evidence type="ECO:0000313" key="2">
    <source>
        <dbReference type="EMBL" id="OAB40400.1"/>
    </source>
</evidence>
<evidence type="ECO:0000313" key="3">
    <source>
        <dbReference type="Proteomes" id="UP000077355"/>
    </source>
</evidence>
<dbReference type="InterPro" id="IPR016181">
    <property type="entry name" value="Acyl_CoA_acyltransferase"/>
</dbReference>
<organism evidence="2 3">
    <name type="scientific">Paenibacillus antarcticus</name>
    <dbReference type="NCBI Taxonomy" id="253703"/>
    <lineage>
        <taxon>Bacteria</taxon>
        <taxon>Bacillati</taxon>
        <taxon>Bacillota</taxon>
        <taxon>Bacilli</taxon>
        <taxon>Bacillales</taxon>
        <taxon>Paenibacillaceae</taxon>
        <taxon>Paenibacillus</taxon>
    </lineage>
</organism>
<keyword evidence="2" id="KW-0808">Transferase</keyword>
<dbReference type="Gene3D" id="3.40.630.30">
    <property type="match status" value="1"/>
</dbReference>
<dbReference type="EMBL" id="LVJI01000054">
    <property type="protein sequence ID" value="OAB40400.1"/>
    <property type="molecule type" value="Genomic_DNA"/>
</dbReference>
<dbReference type="AlphaFoldDB" id="A0A162PY91"/>
<dbReference type="InterPro" id="IPR000182">
    <property type="entry name" value="GNAT_dom"/>
</dbReference>
<dbReference type="GO" id="GO:0016747">
    <property type="term" value="F:acyltransferase activity, transferring groups other than amino-acyl groups"/>
    <property type="evidence" value="ECO:0007669"/>
    <property type="project" value="InterPro"/>
</dbReference>
<dbReference type="PANTHER" id="PTHR43792:SF1">
    <property type="entry name" value="N-ACETYLTRANSFERASE DOMAIN-CONTAINING PROTEIN"/>
    <property type="match status" value="1"/>
</dbReference>
<dbReference type="SUPFAM" id="SSF55729">
    <property type="entry name" value="Acyl-CoA N-acyltransferases (Nat)"/>
    <property type="match status" value="1"/>
</dbReference>
<name>A0A162PY91_9BACL</name>
<dbReference type="RefSeq" id="WP_068653200.1">
    <property type="nucleotide sequence ID" value="NZ_CP043611.1"/>
</dbReference>
<feature type="domain" description="N-acetyltransferase" evidence="1">
    <location>
        <begin position="12"/>
        <end position="180"/>
    </location>
</feature>
<dbReference type="InterPro" id="IPR051531">
    <property type="entry name" value="N-acetyltransferase"/>
</dbReference>
<dbReference type="OrthoDB" id="275901at2"/>
<gene>
    <name evidence="2" type="ORF">PBAT_24180</name>
</gene>
<dbReference type="Pfam" id="PF13302">
    <property type="entry name" value="Acetyltransf_3"/>
    <property type="match status" value="1"/>
</dbReference>
<sequence>MIHSMKLETMRLMIRPYQAKDLQESFELMHNEEVLQYMHMDVMSLDEYSGVFEWLIQSYNKGLEEDFKYSFGVFLKDTNTFIGWIGVGCLDFQRQDKEIYYLIGRDYWGKGYASEAIEQLIHYCFNDMKLESIVAKVHPGNGASKRIIEKLGLRFEYVLEDLQEDFSECNGELLYSISADEYKRLLMIKSFI</sequence>
<reference evidence="2 3" key="1">
    <citation type="submission" date="2016-03" db="EMBL/GenBank/DDBJ databases">
        <title>Draft genome sequence of Paenibacillus antarcticus CECT 5836.</title>
        <authorList>
            <person name="Shin S.-K."/>
            <person name="Yi H."/>
        </authorList>
    </citation>
    <scope>NUCLEOTIDE SEQUENCE [LARGE SCALE GENOMIC DNA]</scope>
    <source>
        <strain evidence="2 3">CECT 5836</strain>
    </source>
</reference>
<protein>
    <submittedName>
        <fullName evidence="2">Acetyltransferase</fullName>
    </submittedName>
</protein>
<proteinExistence type="predicted"/>